<dbReference type="GO" id="GO:0003677">
    <property type="term" value="F:DNA binding"/>
    <property type="evidence" value="ECO:0007669"/>
    <property type="project" value="UniProtKB-KW"/>
</dbReference>
<evidence type="ECO:0000256" key="1">
    <source>
        <dbReference type="ARBA" id="ARBA00023015"/>
    </source>
</evidence>
<keyword evidence="2" id="KW-0238">DNA-binding</keyword>
<dbReference type="PROSITE" id="PS51077">
    <property type="entry name" value="HTH_ICLR"/>
    <property type="match status" value="1"/>
</dbReference>
<dbReference type="InterPro" id="IPR036388">
    <property type="entry name" value="WH-like_DNA-bd_sf"/>
</dbReference>
<dbReference type="SMART" id="SM00346">
    <property type="entry name" value="HTH_ICLR"/>
    <property type="match status" value="1"/>
</dbReference>
<dbReference type="AlphaFoldDB" id="A0A4R4NHW1"/>
<dbReference type="PANTHER" id="PTHR30136">
    <property type="entry name" value="HELIX-TURN-HELIX TRANSCRIPTIONAL REGULATOR, ICLR FAMILY"/>
    <property type="match status" value="1"/>
</dbReference>
<keyword evidence="3" id="KW-0804">Transcription</keyword>
<evidence type="ECO:0000259" key="5">
    <source>
        <dbReference type="PROSITE" id="PS51077"/>
    </source>
</evidence>
<evidence type="ECO:0000313" key="7">
    <source>
        <dbReference type="EMBL" id="TDC07243.1"/>
    </source>
</evidence>
<proteinExistence type="predicted"/>
<comment type="caution">
    <text evidence="7">The sequence shown here is derived from an EMBL/GenBank/DDBJ whole genome shotgun (WGS) entry which is preliminary data.</text>
</comment>
<feature type="domain" description="IclR-ED" evidence="6">
    <location>
        <begin position="86"/>
        <end position="270"/>
    </location>
</feature>
<evidence type="ECO:0000259" key="6">
    <source>
        <dbReference type="PROSITE" id="PS51078"/>
    </source>
</evidence>
<reference evidence="7 8" key="1">
    <citation type="submission" date="2019-02" db="EMBL/GenBank/DDBJ databases">
        <title>Draft genome sequences of novel Actinobacteria.</title>
        <authorList>
            <person name="Sahin N."/>
            <person name="Ay H."/>
            <person name="Saygin H."/>
        </authorList>
    </citation>
    <scope>NUCLEOTIDE SEQUENCE [LARGE SCALE GENOMIC DNA]</scope>
    <source>
        <strain evidence="7 8">KC201</strain>
    </source>
</reference>
<keyword evidence="8" id="KW-1185">Reference proteome</keyword>
<keyword evidence="1" id="KW-0805">Transcription regulation</keyword>
<evidence type="ECO:0000256" key="4">
    <source>
        <dbReference type="SAM" id="MobiDB-lite"/>
    </source>
</evidence>
<sequence length="275" mass="29457">MVNDQPTQVRPTSANGGRTTAPALRRGLDILELFLDSSEGLRVPEITARLGLPRASVHELVGALVDRGYLKANSDDHPSSYSLGVKVLQLGGAYEQALDMAALGRKIAKSVAAESGETVQVAVRDGRLAVYVVRVDSRHAVRLVSSVGSRLAAHCTAGGKMLLSALDDDELDALYPDDDSVEPMTQRSIDSKARLLSGLAEIRRRGWSEEFCESNDDAACVAAPVFDAHGTCVAAMSITVPTIRWNEATRERNLDLVREGARALSRELGASGKHV</sequence>
<accession>A0A4R4NHW1</accession>
<feature type="domain" description="HTH iclR-type" evidence="5">
    <location>
        <begin position="21"/>
        <end position="85"/>
    </location>
</feature>
<gene>
    <name evidence="7" type="ORF">E1267_14055</name>
</gene>
<feature type="compositionally biased region" description="Polar residues" evidence="4">
    <location>
        <begin position="1"/>
        <end position="18"/>
    </location>
</feature>
<feature type="region of interest" description="Disordered" evidence="4">
    <location>
        <begin position="1"/>
        <end position="21"/>
    </location>
</feature>
<name>A0A4R4NHW1_9ACTN</name>
<dbReference type="OrthoDB" id="60629at2"/>
<dbReference type="GO" id="GO:0045892">
    <property type="term" value="P:negative regulation of DNA-templated transcription"/>
    <property type="evidence" value="ECO:0007669"/>
    <property type="project" value="TreeGrafter"/>
</dbReference>
<evidence type="ECO:0000313" key="8">
    <source>
        <dbReference type="Proteomes" id="UP000295157"/>
    </source>
</evidence>
<dbReference type="InterPro" id="IPR050707">
    <property type="entry name" value="HTH_MetabolicPath_Reg"/>
</dbReference>
<dbReference type="Pfam" id="PF09339">
    <property type="entry name" value="HTH_IclR"/>
    <property type="match status" value="1"/>
</dbReference>
<dbReference type="Pfam" id="PF01614">
    <property type="entry name" value="IclR_C"/>
    <property type="match status" value="1"/>
</dbReference>
<dbReference type="PANTHER" id="PTHR30136:SF2">
    <property type="entry name" value="TRANSCRIPTIONAL REGULATOR ICLR"/>
    <property type="match status" value="1"/>
</dbReference>
<organism evidence="7 8">
    <name type="scientific">Nonomuraea longispora</name>
    <dbReference type="NCBI Taxonomy" id="1848320"/>
    <lineage>
        <taxon>Bacteria</taxon>
        <taxon>Bacillati</taxon>
        <taxon>Actinomycetota</taxon>
        <taxon>Actinomycetes</taxon>
        <taxon>Streptosporangiales</taxon>
        <taxon>Streptosporangiaceae</taxon>
        <taxon>Nonomuraea</taxon>
    </lineage>
</organism>
<dbReference type="InterPro" id="IPR014757">
    <property type="entry name" value="Tscrpt_reg_IclR_C"/>
</dbReference>
<protein>
    <submittedName>
        <fullName evidence="7">IclR family transcriptional regulator</fullName>
    </submittedName>
</protein>
<dbReference type="PROSITE" id="PS51078">
    <property type="entry name" value="ICLR_ED"/>
    <property type="match status" value="1"/>
</dbReference>
<dbReference type="Proteomes" id="UP000295157">
    <property type="component" value="Unassembled WGS sequence"/>
</dbReference>
<dbReference type="SUPFAM" id="SSF55781">
    <property type="entry name" value="GAF domain-like"/>
    <property type="match status" value="1"/>
</dbReference>
<dbReference type="Gene3D" id="3.30.450.40">
    <property type="match status" value="1"/>
</dbReference>
<dbReference type="InterPro" id="IPR005471">
    <property type="entry name" value="Tscrpt_reg_IclR_N"/>
</dbReference>
<dbReference type="Gene3D" id="1.10.10.10">
    <property type="entry name" value="Winged helix-like DNA-binding domain superfamily/Winged helix DNA-binding domain"/>
    <property type="match status" value="1"/>
</dbReference>
<dbReference type="SUPFAM" id="SSF46785">
    <property type="entry name" value="Winged helix' DNA-binding domain"/>
    <property type="match status" value="1"/>
</dbReference>
<dbReference type="InterPro" id="IPR029016">
    <property type="entry name" value="GAF-like_dom_sf"/>
</dbReference>
<dbReference type="InterPro" id="IPR036390">
    <property type="entry name" value="WH_DNA-bd_sf"/>
</dbReference>
<evidence type="ECO:0000256" key="3">
    <source>
        <dbReference type="ARBA" id="ARBA00023163"/>
    </source>
</evidence>
<dbReference type="EMBL" id="SMJZ01000043">
    <property type="protein sequence ID" value="TDC07243.1"/>
    <property type="molecule type" value="Genomic_DNA"/>
</dbReference>
<evidence type="ECO:0000256" key="2">
    <source>
        <dbReference type="ARBA" id="ARBA00023125"/>
    </source>
</evidence>
<dbReference type="GO" id="GO:0003700">
    <property type="term" value="F:DNA-binding transcription factor activity"/>
    <property type="evidence" value="ECO:0007669"/>
    <property type="project" value="TreeGrafter"/>
</dbReference>